<feature type="transmembrane region" description="Helical" evidence="1">
    <location>
        <begin position="81"/>
        <end position="102"/>
    </location>
</feature>
<dbReference type="RefSeq" id="WP_377336949.1">
    <property type="nucleotide sequence ID" value="NZ_JBHLUE010000004.1"/>
</dbReference>
<dbReference type="Pfam" id="PF19744">
    <property type="entry name" value="DUF6232"/>
    <property type="match status" value="1"/>
</dbReference>
<evidence type="ECO:0000313" key="2">
    <source>
        <dbReference type="EMBL" id="MFC0564009.1"/>
    </source>
</evidence>
<gene>
    <name evidence="2" type="ORF">ACFFHU_07490</name>
</gene>
<dbReference type="Proteomes" id="UP001589894">
    <property type="component" value="Unassembled WGS sequence"/>
</dbReference>
<organism evidence="2 3">
    <name type="scientific">Plantactinospora siamensis</name>
    <dbReference type="NCBI Taxonomy" id="555372"/>
    <lineage>
        <taxon>Bacteria</taxon>
        <taxon>Bacillati</taxon>
        <taxon>Actinomycetota</taxon>
        <taxon>Actinomycetes</taxon>
        <taxon>Micromonosporales</taxon>
        <taxon>Micromonosporaceae</taxon>
        <taxon>Plantactinospora</taxon>
    </lineage>
</organism>
<accession>A0ABV6NTG7</accession>
<keyword evidence="1" id="KW-0812">Transmembrane</keyword>
<feature type="transmembrane region" description="Helical" evidence="1">
    <location>
        <begin position="52"/>
        <end position="75"/>
    </location>
</feature>
<keyword evidence="1" id="KW-0472">Membrane</keyword>
<name>A0ABV6NTG7_9ACTN</name>
<evidence type="ECO:0000256" key="1">
    <source>
        <dbReference type="SAM" id="Phobius"/>
    </source>
</evidence>
<sequence length="160" mass="17771">MTVYYRDDSVQVTSSSIWSNGTTVRIGDVTYVWHARGRATARVRSRVVARGALVFLLSIPPLVAIVCVVSLLYAAQDRHRWGLVIAILAIGAAASLAMTPFLEVPLGWLDRSYSRGGGVHELWVQAHGREIMLLRTSDAQRFGQIYRAVQRSVEHRADPL</sequence>
<dbReference type="InterPro" id="IPR045629">
    <property type="entry name" value="DUF6232"/>
</dbReference>
<dbReference type="EMBL" id="JBHLUE010000004">
    <property type="protein sequence ID" value="MFC0564009.1"/>
    <property type="molecule type" value="Genomic_DNA"/>
</dbReference>
<protein>
    <submittedName>
        <fullName evidence="2">DUF6232 family protein</fullName>
    </submittedName>
</protein>
<keyword evidence="1" id="KW-1133">Transmembrane helix</keyword>
<reference evidence="2 3" key="1">
    <citation type="submission" date="2024-09" db="EMBL/GenBank/DDBJ databases">
        <authorList>
            <person name="Sun Q."/>
            <person name="Mori K."/>
        </authorList>
    </citation>
    <scope>NUCLEOTIDE SEQUENCE [LARGE SCALE GENOMIC DNA]</scope>
    <source>
        <strain evidence="2 3">TBRC 2205</strain>
    </source>
</reference>
<keyword evidence="3" id="KW-1185">Reference proteome</keyword>
<evidence type="ECO:0000313" key="3">
    <source>
        <dbReference type="Proteomes" id="UP001589894"/>
    </source>
</evidence>
<comment type="caution">
    <text evidence="2">The sequence shown here is derived from an EMBL/GenBank/DDBJ whole genome shotgun (WGS) entry which is preliminary data.</text>
</comment>
<proteinExistence type="predicted"/>